<evidence type="ECO:0000256" key="1">
    <source>
        <dbReference type="SAM" id="Phobius"/>
    </source>
</evidence>
<evidence type="ECO:0000313" key="2">
    <source>
        <dbReference type="EMBL" id="EDQ02372.1"/>
    </source>
</evidence>
<evidence type="ECO:0000313" key="3">
    <source>
        <dbReference type="Proteomes" id="UP000005839"/>
    </source>
</evidence>
<dbReference type="Pfam" id="PF06611">
    <property type="entry name" value="DUF1145"/>
    <property type="match status" value="1"/>
</dbReference>
<protein>
    <submittedName>
        <fullName evidence="2">Uncharacterized protein</fullName>
    </submittedName>
</protein>
<feature type="transmembrane region" description="Helical" evidence="1">
    <location>
        <begin position="12"/>
        <end position="33"/>
    </location>
</feature>
<gene>
    <name evidence="2" type="ORF">KT99_02627</name>
</gene>
<sequence length="39" mass="4602">MQTDKQMKFINFFIITGKTITLFAWLIMAYNLVQPFEGT</sequence>
<dbReference type="InterPro" id="IPR009525">
    <property type="entry name" value="DUF1145"/>
</dbReference>
<keyword evidence="1" id="KW-0472">Membrane</keyword>
<comment type="caution">
    <text evidence="2">The sequence shown here is derived from an EMBL/GenBank/DDBJ whole genome shotgun (WGS) entry which is preliminary data.</text>
</comment>
<accession>A9CY03</accession>
<dbReference type="EMBL" id="ABIC01000003">
    <property type="protein sequence ID" value="EDQ02372.1"/>
    <property type="molecule type" value="Genomic_DNA"/>
</dbReference>
<name>A9CY03_9GAMM</name>
<keyword evidence="1" id="KW-1133">Transmembrane helix</keyword>
<reference evidence="2 3" key="1">
    <citation type="submission" date="2007-10" db="EMBL/GenBank/DDBJ databases">
        <authorList>
            <person name="Yayanos A."/>
            <person name="Ferriera S."/>
            <person name="Johnson J."/>
            <person name="Kravitz S."/>
            <person name="Halpern A."/>
            <person name="Remington K."/>
            <person name="Beeson K."/>
            <person name="Tran B."/>
            <person name="Rogers Y.-H."/>
            <person name="Friedman R."/>
            <person name="Venter J.C."/>
        </authorList>
    </citation>
    <scope>NUCLEOTIDE SEQUENCE [LARGE SCALE GENOMIC DNA]</scope>
    <source>
        <strain evidence="2 3">KT99</strain>
    </source>
</reference>
<keyword evidence="3" id="KW-1185">Reference proteome</keyword>
<dbReference type="AlphaFoldDB" id="A9CY03"/>
<dbReference type="Proteomes" id="UP000005839">
    <property type="component" value="Unassembled WGS sequence"/>
</dbReference>
<proteinExistence type="predicted"/>
<organism evidence="2 3">
    <name type="scientific">Shewanella benthica KT99</name>
    <dbReference type="NCBI Taxonomy" id="314608"/>
    <lineage>
        <taxon>Bacteria</taxon>
        <taxon>Pseudomonadati</taxon>
        <taxon>Pseudomonadota</taxon>
        <taxon>Gammaproteobacteria</taxon>
        <taxon>Alteromonadales</taxon>
        <taxon>Shewanellaceae</taxon>
        <taxon>Shewanella</taxon>
    </lineage>
</organism>
<keyword evidence="1" id="KW-0812">Transmembrane</keyword>